<comment type="caution">
    <text evidence="9">The sequence shown here is derived from an EMBL/GenBank/DDBJ whole genome shotgun (WGS) entry which is preliminary data.</text>
</comment>
<evidence type="ECO:0000256" key="4">
    <source>
        <dbReference type="ARBA" id="ARBA00023004"/>
    </source>
</evidence>
<dbReference type="InterPro" id="IPR043129">
    <property type="entry name" value="ATPase_NBD"/>
</dbReference>
<dbReference type="PRINTS" id="PR00789">
    <property type="entry name" value="OSIALOPTASE"/>
</dbReference>
<evidence type="ECO:0000256" key="3">
    <source>
        <dbReference type="ARBA" id="ARBA00022723"/>
    </source>
</evidence>
<evidence type="ECO:0000256" key="5">
    <source>
        <dbReference type="ARBA" id="ARBA00023315"/>
    </source>
</evidence>
<dbReference type="EC" id="2.3.1.234" evidence="7"/>
<dbReference type="NCBIfam" id="TIGR03723">
    <property type="entry name" value="T6A_TsaD_YgjD"/>
    <property type="match status" value="1"/>
</dbReference>
<keyword evidence="10" id="KW-1185">Reference proteome</keyword>
<dbReference type="Gene3D" id="3.30.420.40">
    <property type="match status" value="2"/>
</dbReference>
<dbReference type="Pfam" id="PF00814">
    <property type="entry name" value="TsaD"/>
    <property type="match status" value="1"/>
</dbReference>
<feature type="binding site" evidence="7">
    <location>
        <position position="128"/>
    </location>
    <ligand>
        <name>Fe cation</name>
        <dbReference type="ChEBI" id="CHEBI:24875"/>
    </ligand>
</feature>
<dbReference type="NCBIfam" id="TIGR00329">
    <property type="entry name" value="gcp_kae1"/>
    <property type="match status" value="1"/>
</dbReference>
<keyword evidence="4 7" id="KW-0408">Iron</keyword>
<name>A0ABT6PYW2_9PROT</name>
<evidence type="ECO:0000256" key="1">
    <source>
        <dbReference type="ARBA" id="ARBA00022679"/>
    </source>
</evidence>
<dbReference type="PANTHER" id="PTHR11735">
    <property type="entry name" value="TRNA N6-ADENOSINE THREONYLCARBAMOYLTRANSFERASE"/>
    <property type="match status" value="1"/>
</dbReference>
<evidence type="ECO:0000259" key="8">
    <source>
        <dbReference type="Pfam" id="PF00814"/>
    </source>
</evidence>
<dbReference type="HAMAP" id="MF_01445">
    <property type="entry name" value="TsaD"/>
    <property type="match status" value="1"/>
</dbReference>
<comment type="function">
    <text evidence="7">Required for the formation of a threonylcarbamoyl group on adenosine at position 37 (t(6)A37) in tRNAs that read codons beginning with adenine. Is involved in the transfer of the threonylcarbamoyl moiety of threonylcarbamoyl-AMP (TC-AMP) to the N6 group of A37, together with TsaE and TsaB. TsaD likely plays a direct catalytic role in this reaction.</text>
</comment>
<feature type="binding site" evidence="7">
    <location>
        <position position="124"/>
    </location>
    <ligand>
        <name>Fe cation</name>
        <dbReference type="ChEBI" id="CHEBI:24875"/>
    </ligand>
</feature>
<keyword evidence="5 7" id="KW-0012">Acyltransferase</keyword>
<dbReference type="SUPFAM" id="SSF53067">
    <property type="entry name" value="Actin-like ATPase domain"/>
    <property type="match status" value="2"/>
</dbReference>
<dbReference type="InterPro" id="IPR000905">
    <property type="entry name" value="Gcp-like_dom"/>
</dbReference>
<dbReference type="PANTHER" id="PTHR11735:SF6">
    <property type="entry name" value="TRNA N6-ADENOSINE THREONYLCARBAMOYLTRANSFERASE, MITOCHONDRIAL"/>
    <property type="match status" value="1"/>
</dbReference>
<organism evidence="9 10">
    <name type="scientific">Commensalibacter oyaizuii</name>
    <dbReference type="NCBI Taxonomy" id="3043873"/>
    <lineage>
        <taxon>Bacteria</taxon>
        <taxon>Pseudomonadati</taxon>
        <taxon>Pseudomonadota</taxon>
        <taxon>Alphaproteobacteria</taxon>
        <taxon>Acetobacterales</taxon>
        <taxon>Acetobacteraceae</taxon>
    </lineage>
</organism>
<dbReference type="RefSeq" id="WP_281447172.1">
    <property type="nucleotide sequence ID" value="NZ_JASBAO010000001.1"/>
</dbReference>
<proteinExistence type="inferred from homology"/>
<evidence type="ECO:0000256" key="2">
    <source>
        <dbReference type="ARBA" id="ARBA00022694"/>
    </source>
</evidence>
<feature type="binding site" evidence="7">
    <location>
        <begin position="150"/>
        <end position="154"/>
    </location>
    <ligand>
        <name>substrate</name>
    </ligand>
</feature>
<feature type="domain" description="Gcp-like" evidence="8">
    <location>
        <begin position="37"/>
        <end position="328"/>
    </location>
</feature>
<feature type="binding site" evidence="7">
    <location>
        <position position="321"/>
    </location>
    <ligand>
        <name>Fe cation</name>
        <dbReference type="ChEBI" id="CHEBI:24875"/>
    </ligand>
</feature>
<dbReference type="InterPro" id="IPR022450">
    <property type="entry name" value="TsaD"/>
</dbReference>
<evidence type="ECO:0000256" key="7">
    <source>
        <dbReference type="HAMAP-Rule" id="MF_01445"/>
    </source>
</evidence>
<keyword evidence="3 7" id="KW-0479">Metal-binding</keyword>
<evidence type="ECO:0000256" key="6">
    <source>
        <dbReference type="ARBA" id="ARBA00048117"/>
    </source>
</evidence>
<sequence length="368" mass="39982">MPSIHQSHIKTNNSFTILAIESSCDDTACALVRSDGTIISEQIYSQKEHIRFGGVVPEIAARAHLYHLRNLVEKMINTSNLSWNEIDAVAATCGPGLIGGVIVGSSFAKGLALSQNKPFIAINHIEAHALTVRIPNISNIQVQFPYLLLLTSGGHCQCIEVTDVGHYRHLGGTIDDAAGEAFDKVAKMLGLPWPGGPALEVLAKEGDEDRFALPRPLYGRPGCDFSFSGLKTAVGNLLSDYDTTVPLPRTLAADIAASFQKTITQSILNRLENAIQMVSGISLLATAGGVAANKYLRNHLLNLANKYNLPFIAPPMQYCTDNAVMIGWAAIEILQQARQNHMIIDDIAILPRPRWPLSELSQRIHHKG</sequence>
<dbReference type="Proteomes" id="UP001431634">
    <property type="component" value="Unassembled WGS sequence"/>
</dbReference>
<dbReference type="CDD" id="cd24133">
    <property type="entry name" value="ASKHA_NBD_TsaD_bac"/>
    <property type="match status" value="1"/>
</dbReference>
<feature type="binding site" evidence="7">
    <location>
        <position position="196"/>
    </location>
    <ligand>
        <name>substrate</name>
    </ligand>
</feature>
<feature type="binding site" evidence="7">
    <location>
        <position position="293"/>
    </location>
    <ligand>
        <name>substrate</name>
    </ligand>
</feature>
<comment type="similarity">
    <text evidence="7">Belongs to the KAE1 / TsaD family.</text>
</comment>
<comment type="subcellular location">
    <subcellularLocation>
        <location evidence="7">Cytoplasm</location>
    </subcellularLocation>
</comment>
<protein>
    <recommendedName>
        <fullName evidence="7">tRNA N6-adenosine threonylcarbamoyltransferase</fullName>
        <ecNumber evidence="7">2.3.1.234</ecNumber>
    </recommendedName>
    <alternativeName>
        <fullName evidence="7">N6-L-threonylcarbamoyladenine synthase</fullName>
        <shortName evidence="7">t(6)A synthase</shortName>
    </alternativeName>
    <alternativeName>
        <fullName evidence="7">t(6)A37 threonylcarbamoyladenosine biosynthesis protein TsaD</fullName>
    </alternativeName>
    <alternativeName>
        <fullName evidence="7">tRNA threonylcarbamoyladenosine biosynthesis protein TsaD</fullName>
    </alternativeName>
</protein>
<comment type="cofactor">
    <cofactor evidence="7">
        <name>Fe(2+)</name>
        <dbReference type="ChEBI" id="CHEBI:29033"/>
    </cofactor>
    <text evidence="7">Binds 1 Fe(2+) ion per subunit.</text>
</comment>
<reference evidence="9" key="1">
    <citation type="submission" date="2023-05" db="EMBL/GenBank/DDBJ databases">
        <title>Whole genome sequence of Commensalibacter sp.</title>
        <authorList>
            <person name="Charoenyingcharoen P."/>
            <person name="Yukphan P."/>
        </authorList>
    </citation>
    <scope>NUCLEOTIDE SEQUENCE</scope>
    <source>
        <strain evidence="9">TBRC 16381</strain>
    </source>
</reference>
<comment type="catalytic activity">
    <reaction evidence="6 7">
        <text>L-threonylcarbamoyladenylate + adenosine(37) in tRNA = N(6)-L-threonylcarbamoyladenosine(37) in tRNA + AMP + H(+)</text>
        <dbReference type="Rhea" id="RHEA:37059"/>
        <dbReference type="Rhea" id="RHEA-COMP:10162"/>
        <dbReference type="Rhea" id="RHEA-COMP:10163"/>
        <dbReference type="ChEBI" id="CHEBI:15378"/>
        <dbReference type="ChEBI" id="CHEBI:73682"/>
        <dbReference type="ChEBI" id="CHEBI:74411"/>
        <dbReference type="ChEBI" id="CHEBI:74418"/>
        <dbReference type="ChEBI" id="CHEBI:456215"/>
        <dbReference type="EC" id="2.3.1.234"/>
    </reaction>
</comment>
<dbReference type="GO" id="GO:0061711">
    <property type="term" value="F:tRNA N(6)-L-threonylcarbamoyladenine synthase activity"/>
    <property type="evidence" value="ECO:0007669"/>
    <property type="project" value="UniProtKB-EC"/>
</dbReference>
<dbReference type="EMBL" id="JASBAO010000001">
    <property type="protein sequence ID" value="MDI2090009.1"/>
    <property type="molecule type" value="Genomic_DNA"/>
</dbReference>
<dbReference type="InterPro" id="IPR017861">
    <property type="entry name" value="KAE1/TsaD"/>
</dbReference>
<keyword evidence="1 7" id="KW-0808">Transferase</keyword>
<evidence type="ECO:0000313" key="10">
    <source>
        <dbReference type="Proteomes" id="UP001431634"/>
    </source>
</evidence>
<gene>
    <name evidence="7 9" type="primary">tsaD</name>
    <name evidence="9" type="ORF">QJV27_01215</name>
</gene>
<accession>A0ABT6PYW2</accession>
<keyword evidence="7" id="KW-0963">Cytoplasm</keyword>
<feature type="binding site" evidence="7">
    <location>
        <position position="200"/>
    </location>
    <ligand>
        <name>substrate</name>
    </ligand>
</feature>
<feature type="binding site" evidence="7">
    <location>
        <position position="183"/>
    </location>
    <ligand>
        <name>substrate</name>
    </ligand>
</feature>
<keyword evidence="2 7" id="KW-0819">tRNA processing</keyword>
<evidence type="ECO:0000313" key="9">
    <source>
        <dbReference type="EMBL" id="MDI2090009.1"/>
    </source>
</evidence>